<feature type="region of interest" description="Disordered" evidence="2">
    <location>
        <begin position="657"/>
        <end position="709"/>
    </location>
</feature>
<organism evidence="4 5">
    <name type="scientific">Collybia nuda</name>
    <dbReference type="NCBI Taxonomy" id="64659"/>
    <lineage>
        <taxon>Eukaryota</taxon>
        <taxon>Fungi</taxon>
        <taxon>Dikarya</taxon>
        <taxon>Basidiomycota</taxon>
        <taxon>Agaricomycotina</taxon>
        <taxon>Agaricomycetes</taxon>
        <taxon>Agaricomycetidae</taxon>
        <taxon>Agaricales</taxon>
        <taxon>Tricholomatineae</taxon>
        <taxon>Clitocybaceae</taxon>
        <taxon>Collybia</taxon>
    </lineage>
</organism>
<accession>A0A9P5YFG4</accession>
<feature type="compositionally biased region" description="Acidic residues" evidence="2">
    <location>
        <begin position="685"/>
        <end position="694"/>
    </location>
</feature>
<sequence length="709" mass="77727">MESSTSRTEEERLKQLALRQKIALLQAQLKDIPDDTPPITPTSPKRKVPEPALLVPPTPSPKKRKPNYNYEHGKAAPMGPRTQHASRDLKTTAKKPPEMKFTKPAPSNFLNKLAALSHQPTNEHGRDAVVRSSAFADTPPPNKDVFDNLSTPRRDERLALIEDLEPGPAEYTPPVDDPDFKQLEPNSGIRLSSRSVPHEDIQDHLRGRYYLPPSRLYSAIRLLPDKQGYDVPVPGDWITIAVVAERGPIKFSRAPVAAGVEDENGGEQRENAKDKKGKGKEEPTKPSGKKYVNFKLIDFGSRSSSSATGGKAVIRGDAFLSLLLFESDRFDLVTVEGQSKPKKVYKGGSRGAYESLTKVKEGDVIVLLNPRILKPFQRSNDNPHPTNNILAVTPESAESIMVIGRSRDLGMCMVSKKDGKPCGSWCDKRVSDVCEWHIQNAVERRRAARPEFSIGTTGMSTSAAPKRKPAYDPARQWGLKPPDSDSRGGSSTYVVSGHIVGGSSMDSRSLYATENIGREGQAKAKRRLSGKDADRALKGLLERDKEGMRAVMKAREMGKATQEGEESGKAKKRKGAEKTKEGSSKKSRSKGKGLEDSNDDFPKPEVHLGKNAYSAEIIKQIGFDPIAKAGQRRGGDSEMQKKFEALQAAQTARKIIALGPRPGQKIRSGVTAPRHEVKAPPPADIDLDESDDDLPLGPLEPKKVVDIDE</sequence>
<feature type="region of interest" description="Disordered" evidence="2">
    <location>
        <begin position="256"/>
        <end position="288"/>
    </location>
</feature>
<evidence type="ECO:0000313" key="5">
    <source>
        <dbReference type="Proteomes" id="UP000807353"/>
    </source>
</evidence>
<dbReference type="InterPro" id="IPR040184">
    <property type="entry name" value="Mcm10"/>
</dbReference>
<dbReference type="GO" id="GO:0003688">
    <property type="term" value="F:DNA replication origin binding"/>
    <property type="evidence" value="ECO:0007669"/>
    <property type="project" value="TreeGrafter"/>
</dbReference>
<protein>
    <recommendedName>
        <fullName evidence="3">Zinc finger Mcm10/DnaG-type domain-containing protein</fullName>
    </recommendedName>
</protein>
<dbReference type="GO" id="GO:0043596">
    <property type="term" value="C:nuclear replication fork"/>
    <property type="evidence" value="ECO:0007669"/>
    <property type="project" value="TreeGrafter"/>
</dbReference>
<dbReference type="GO" id="GO:0003697">
    <property type="term" value="F:single-stranded DNA binding"/>
    <property type="evidence" value="ECO:0007669"/>
    <property type="project" value="InterPro"/>
</dbReference>
<feature type="compositionally biased region" description="Basic and acidic residues" evidence="2">
    <location>
        <begin position="592"/>
        <end position="608"/>
    </location>
</feature>
<dbReference type="PANTHER" id="PTHR13454:SF11">
    <property type="entry name" value="PROTEIN MCM10 HOMOLOG"/>
    <property type="match status" value="1"/>
</dbReference>
<dbReference type="Proteomes" id="UP000807353">
    <property type="component" value="Unassembled WGS sequence"/>
</dbReference>
<proteinExistence type="inferred from homology"/>
<dbReference type="Pfam" id="PF09329">
    <property type="entry name" value="zf-primase"/>
    <property type="match status" value="1"/>
</dbReference>
<feature type="region of interest" description="Disordered" evidence="2">
    <location>
        <begin position="27"/>
        <end position="106"/>
    </location>
</feature>
<dbReference type="GO" id="GO:0006270">
    <property type="term" value="P:DNA replication initiation"/>
    <property type="evidence" value="ECO:0007669"/>
    <property type="project" value="InterPro"/>
</dbReference>
<dbReference type="EMBL" id="MU150233">
    <property type="protein sequence ID" value="KAF9468289.1"/>
    <property type="molecule type" value="Genomic_DNA"/>
</dbReference>
<name>A0A9P5YFG4_9AGAR</name>
<keyword evidence="5" id="KW-1185">Reference proteome</keyword>
<dbReference type="Gene3D" id="2.40.50.140">
    <property type="entry name" value="Nucleic acid-binding proteins"/>
    <property type="match status" value="1"/>
</dbReference>
<feature type="compositionally biased region" description="Basic and acidic residues" evidence="2">
    <location>
        <begin position="700"/>
        <end position="709"/>
    </location>
</feature>
<feature type="region of interest" description="Disordered" evidence="2">
    <location>
        <begin position="555"/>
        <end position="608"/>
    </location>
</feature>
<feature type="region of interest" description="Disordered" evidence="2">
    <location>
        <begin position="132"/>
        <end position="153"/>
    </location>
</feature>
<feature type="region of interest" description="Disordered" evidence="2">
    <location>
        <begin position="455"/>
        <end position="495"/>
    </location>
</feature>
<dbReference type="InterPro" id="IPR012340">
    <property type="entry name" value="NA-bd_OB-fold"/>
</dbReference>
<evidence type="ECO:0000256" key="1">
    <source>
        <dbReference type="ARBA" id="ARBA00009679"/>
    </source>
</evidence>
<dbReference type="AlphaFoldDB" id="A0A9P5YFG4"/>
<dbReference type="OrthoDB" id="202825at2759"/>
<comment type="caution">
    <text evidence="4">The sequence shown here is derived from an EMBL/GenBank/DDBJ whole genome shotgun (WGS) entry which is preliminary data.</text>
</comment>
<gene>
    <name evidence="4" type="ORF">BDZ94DRAFT_1209274</name>
</gene>
<reference evidence="4" key="1">
    <citation type="submission" date="2020-11" db="EMBL/GenBank/DDBJ databases">
        <authorList>
            <consortium name="DOE Joint Genome Institute"/>
            <person name="Ahrendt S."/>
            <person name="Riley R."/>
            <person name="Andreopoulos W."/>
            <person name="Labutti K."/>
            <person name="Pangilinan J."/>
            <person name="Ruiz-Duenas F.J."/>
            <person name="Barrasa J.M."/>
            <person name="Sanchez-Garcia M."/>
            <person name="Camarero S."/>
            <person name="Miyauchi S."/>
            <person name="Serrano A."/>
            <person name="Linde D."/>
            <person name="Babiker R."/>
            <person name="Drula E."/>
            <person name="Ayuso-Fernandez I."/>
            <person name="Pacheco R."/>
            <person name="Padilla G."/>
            <person name="Ferreira P."/>
            <person name="Barriuso J."/>
            <person name="Kellner H."/>
            <person name="Castanera R."/>
            <person name="Alfaro M."/>
            <person name="Ramirez L."/>
            <person name="Pisabarro A.G."/>
            <person name="Kuo A."/>
            <person name="Tritt A."/>
            <person name="Lipzen A."/>
            <person name="He G."/>
            <person name="Yan M."/>
            <person name="Ng V."/>
            <person name="Cullen D."/>
            <person name="Martin F."/>
            <person name="Rosso M.-N."/>
            <person name="Henrissat B."/>
            <person name="Hibbett D."/>
            <person name="Martinez A.T."/>
            <person name="Grigoriev I.V."/>
        </authorList>
    </citation>
    <scope>NUCLEOTIDE SEQUENCE</scope>
    <source>
        <strain evidence="4">CBS 247.69</strain>
    </source>
</reference>
<dbReference type="PANTHER" id="PTHR13454">
    <property type="entry name" value="PROTEIN MCM10 HOMOLOG"/>
    <property type="match status" value="1"/>
</dbReference>
<dbReference type="InterPro" id="IPR015408">
    <property type="entry name" value="Znf_Mcm10/DnaG"/>
</dbReference>
<comment type="similarity">
    <text evidence="1">Belongs to the MCM10 family.</text>
</comment>
<evidence type="ECO:0000256" key="2">
    <source>
        <dbReference type="SAM" id="MobiDB-lite"/>
    </source>
</evidence>
<feature type="compositionally biased region" description="Basic and acidic residues" evidence="2">
    <location>
        <begin position="85"/>
        <end position="101"/>
    </location>
</feature>
<evidence type="ECO:0000313" key="4">
    <source>
        <dbReference type="EMBL" id="KAF9468289.1"/>
    </source>
</evidence>
<evidence type="ECO:0000259" key="3">
    <source>
        <dbReference type="Pfam" id="PF09329"/>
    </source>
</evidence>
<feature type="domain" description="Zinc finger Mcm10/DnaG-type" evidence="3">
    <location>
        <begin position="404"/>
        <end position="449"/>
    </location>
</feature>
<feature type="compositionally biased region" description="Basic and acidic residues" evidence="2">
    <location>
        <begin position="266"/>
        <end position="284"/>
    </location>
</feature>